<dbReference type="EMBL" id="JBHSIV010000073">
    <property type="protein sequence ID" value="MFC5066322.1"/>
    <property type="molecule type" value="Genomic_DNA"/>
</dbReference>
<dbReference type="RefSeq" id="WP_378039628.1">
    <property type="nucleotide sequence ID" value="NZ_JBHSIV010000073.1"/>
</dbReference>
<dbReference type="Proteomes" id="UP001595947">
    <property type="component" value="Unassembled WGS sequence"/>
</dbReference>
<accession>A0ABV9YWA5</accession>
<feature type="compositionally biased region" description="Acidic residues" evidence="1">
    <location>
        <begin position="1"/>
        <end position="13"/>
    </location>
</feature>
<feature type="region of interest" description="Disordered" evidence="1">
    <location>
        <begin position="55"/>
        <end position="78"/>
    </location>
</feature>
<reference evidence="3" key="1">
    <citation type="journal article" date="2019" name="Int. J. Syst. Evol. Microbiol.">
        <title>The Global Catalogue of Microorganisms (GCM) 10K type strain sequencing project: providing services to taxonomists for standard genome sequencing and annotation.</title>
        <authorList>
            <consortium name="The Broad Institute Genomics Platform"/>
            <consortium name="The Broad Institute Genome Sequencing Center for Infectious Disease"/>
            <person name="Wu L."/>
            <person name="Ma J."/>
        </authorList>
    </citation>
    <scope>NUCLEOTIDE SEQUENCE [LARGE SCALE GENOMIC DNA]</scope>
    <source>
        <strain evidence="3">CGMCC 4.7093</strain>
    </source>
</reference>
<proteinExistence type="predicted"/>
<name>A0ABV9YWA5_9PSEU</name>
<feature type="region of interest" description="Disordered" evidence="1">
    <location>
        <begin position="1"/>
        <end position="28"/>
    </location>
</feature>
<protein>
    <submittedName>
        <fullName evidence="2">Uncharacterized protein</fullName>
    </submittedName>
</protein>
<sequence>MTDEPEDRSEEDGVGSGPASSDRPGLLAGEAAAIARFGEGPALFSVDVPAPRHPHHGPLLPHGRVGHHPAGPPVRPSTDLVVAPVRVPARRAEDTTPGWVRAGVAAWHGVEAAVDWTARTVVAAATALGTAAQTVVGRCLRLVTGDRAVAPGPRPTGP</sequence>
<evidence type="ECO:0000313" key="3">
    <source>
        <dbReference type="Proteomes" id="UP001595947"/>
    </source>
</evidence>
<keyword evidence="3" id="KW-1185">Reference proteome</keyword>
<evidence type="ECO:0000313" key="2">
    <source>
        <dbReference type="EMBL" id="MFC5066322.1"/>
    </source>
</evidence>
<gene>
    <name evidence="2" type="ORF">ACFPBZ_29245</name>
</gene>
<evidence type="ECO:0000256" key="1">
    <source>
        <dbReference type="SAM" id="MobiDB-lite"/>
    </source>
</evidence>
<comment type="caution">
    <text evidence="2">The sequence shown here is derived from an EMBL/GenBank/DDBJ whole genome shotgun (WGS) entry which is preliminary data.</text>
</comment>
<organism evidence="2 3">
    <name type="scientific">Actinomycetospora atypica</name>
    <dbReference type="NCBI Taxonomy" id="1290095"/>
    <lineage>
        <taxon>Bacteria</taxon>
        <taxon>Bacillati</taxon>
        <taxon>Actinomycetota</taxon>
        <taxon>Actinomycetes</taxon>
        <taxon>Pseudonocardiales</taxon>
        <taxon>Pseudonocardiaceae</taxon>
        <taxon>Actinomycetospora</taxon>
    </lineage>
</organism>